<keyword evidence="2" id="KW-1003">Cell membrane</keyword>
<evidence type="ECO:0000256" key="6">
    <source>
        <dbReference type="SAM" id="Phobius"/>
    </source>
</evidence>
<keyword evidence="11" id="KW-1185">Reference proteome</keyword>
<gene>
    <name evidence="10" type="ORF">SAMN05421508_101233</name>
</gene>
<evidence type="ECO:0000313" key="10">
    <source>
        <dbReference type="EMBL" id="SOD89480.1"/>
    </source>
</evidence>
<dbReference type="InterPro" id="IPR003660">
    <property type="entry name" value="HAMP_dom"/>
</dbReference>
<protein>
    <submittedName>
        <fullName evidence="10">Methyl-accepting chemotaxis sensory transducer with Cache sensor</fullName>
    </submittedName>
</protein>
<accession>A0A286G1R0</accession>
<evidence type="ECO:0000256" key="1">
    <source>
        <dbReference type="ARBA" id="ARBA00004429"/>
    </source>
</evidence>
<keyword evidence="2" id="KW-0997">Cell inner membrane</keyword>
<keyword evidence="6" id="KW-0812">Transmembrane</keyword>
<dbReference type="SUPFAM" id="SSF58104">
    <property type="entry name" value="Methyl-accepting chemotaxis protein (MCP) signaling domain"/>
    <property type="match status" value="1"/>
</dbReference>
<dbReference type="PROSITE" id="PS50111">
    <property type="entry name" value="CHEMOTAXIS_TRANSDUC_2"/>
    <property type="match status" value="1"/>
</dbReference>
<dbReference type="EMBL" id="OCNJ01000001">
    <property type="protein sequence ID" value="SOD89480.1"/>
    <property type="molecule type" value="Genomic_DNA"/>
</dbReference>
<feature type="domain" description="Methyl-accepting transducer" evidence="7">
    <location>
        <begin position="433"/>
        <end position="655"/>
    </location>
</feature>
<dbReference type="InterPro" id="IPR004089">
    <property type="entry name" value="MCPsignal_dom"/>
</dbReference>
<name>A0A286G1R0_9PROT</name>
<evidence type="ECO:0000259" key="9">
    <source>
        <dbReference type="PROSITE" id="PS50885"/>
    </source>
</evidence>
<evidence type="ECO:0000313" key="11">
    <source>
        <dbReference type="Proteomes" id="UP000219621"/>
    </source>
</evidence>
<dbReference type="InterPro" id="IPR004090">
    <property type="entry name" value="Chemotax_Me-accpt_rcpt"/>
</dbReference>
<dbReference type="PROSITE" id="PS50192">
    <property type="entry name" value="T_SNARE"/>
    <property type="match status" value="1"/>
</dbReference>
<dbReference type="Pfam" id="PF00672">
    <property type="entry name" value="HAMP"/>
    <property type="match status" value="1"/>
</dbReference>
<dbReference type="Proteomes" id="UP000219621">
    <property type="component" value="Unassembled WGS sequence"/>
</dbReference>
<keyword evidence="3 5" id="KW-0807">Transducer</keyword>
<dbReference type="InterPro" id="IPR000727">
    <property type="entry name" value="T_SNARE_dom"/>
</dbReference>
<feature type="domain" description="HAMP" evidence="9">
    <location>
        <begin position="340"/>
        <end position="393"/>
    </location>
</feature>
<keyword evidence="6" id="KW-1133">Transmembrane helix</keyword>
<dbReference type="PANTHER" id="PTHR32089">
    <property type="entry name" value="METHYL-ACCEPTING CHEMOTAXIS PROTEIN MCPB"/>
    <property type="match status" value="1"/>
</dbReference>
<dbReference type="PRINTS" id="PR00260">
    <property type="entry name" value="CHEMTRNSDUCR"/>
</dbReference>
<evidence type="ECO:0000256" key="2">
    <source>
        <dbReference type="ARBA" id="ARBA00022519"/>
    </source>
</evidence>
<evidence type="ECO:0000256" key="3">
    <source>
        <dbReference type="ARBA" id="ARBA00023224"/>
    </source>
</evidence>
<evidence type="ECO:0000259" key="8">
    <source>
        <dbReference type="PROSITE" id="PS50192"/>
    </source>
</evidence>
<comment type="subcellular location">
    <subcellularLocation>
        <location evidence="1">Cell inner membrane</location>
        <topology evidence="1">Multi-pass membrane protein</topology>
    </subcellularLocation>
</comment>
<feature type="domain" description="T-SNARE coiled-coil homology" evidence="8">
    <location>
        <begin position="585"/>
        <end position="647"/>
    </location>
</feature>
<evidence type="ECO:0000256" key="4">
    <source>
        <dbReference type="ARBA" id="ARBA00029447"/>
    </source>
</evidence>
<dbReference type="PROSITE" id="PS50885">
    <property type="entry name" value="HAMP"/>
    <property type="match status" value="1"/>
</dbReference>
<feature type="transmembrane region" description="Helical" evidence="6">
    <location>
        <begin position="317"/>
        <end position="339"/>
    </location>
</feature>
<sequence>MRLMSTLRGAILVPVLGATVIGLGLLITFSSVMQWRDAEVLDAQIMEATAAGAAARLTGFVNRAAATAEANAAAVAAAIDAGTWDRADNAVTLRGQLETQKHLTGVYIGFEPDADGRDADHRSDGLGTEGEGRYLLYAARAADGSVTVDPAPMTGDAAEEFWYRKPMRERRTVLTPPYTYNVAGRDLLMTTISAPIVLKSGKVIGISTADVALDILAGEFAALKPFDVGSVSLVAHDGTWVAHPTAAAVGTATAAEEKALLDAGLAGRTWAGERTAADGTLMMAAAMPADLGAITERWTVIAEAPVDVVFAQARRTLMLLIVAGLATMGALVVVGILIARRISRPMSALVDTVDRLGAGDYAAPLPAACGVREVDAIGTAMADFKDKLRHAEDQRQEREARAKADVERAAELRRLTETFDQEVGEMVTGLASVATELEATAQSMSSISEQTARQAEAVAAASGNAEAGVESMASAAEQLSASIAEIARHVTSSTTVAGEATTRAKNTRELVGGLSTAAGRIGEVVNLINDIASQTNLLALNATIEAARAGDMGKGFAVVANEVKSLANQTARATDEIAAQIKEVQQAVEETVGAIDSIAGIIEEINTLSTTVAAAVEEQSAATHEIARNAQSVAGDTSEVVSHIGGVSGGAAETRKAAQAVLGEAETMAARAEGLRRKVDEFLAAVAA</sequence>
<dbReference type="CDD" id="cd12913">
    <property type="entry name" value="PDC1_MCP_like"/>
    <property type="match status" value="1"/>
</dbReference>
<evidence type="ECO:0000259" key="7">
    <source>
        <dbReference type="PROSITE" id="PS50111"/>
    </source>
</evidence>
<dbReference type="Pfam" id="PF22673">
    <property type="entry name" value="MCP-like_PDC_1"/>
    <property type="match status" value="1"/>
</dbReference>
<dbReference type="GO" id="GO:0007165">
    <property type="term" value="P:signal transduction"/>
    <property type="evidence" value="ECO:0007669"/>
    <property type="project" value="UniProtKB-KW"/>
</dbReference>
<keyword evidence="6" id="KW-0472">Membrane</keyword>
<dbReference type="SMART" id="SM00304">
    <property type="entry name" value="HAMP"/>
    <property type="match status" value="2"/>
</dbReference>
<dbReference type="SMART" id="SM00283">
    <property type="entry name" value="MA"/>
    <property type="match status" value="1"/>
</dbReference>
<dbReference type="Gene3D" id="3.30.450.20">
    <property type="entry name" value="PAS domain"/>
    <property type="match status" value="1"/>
</dbReference>
<organism evidence="10 11">
    <name type="scientific">Caenispirillum bisanense</name>
    <dbReference type="NCBI Taxonomy" id="414052"/>
    <lineage>
        <taxon>Bacteria</taxon>
        <taxon>Pseudomonadati</taxon>
        <taxon>Pseudomonadota</taxon>
        <taxon>Alphaproteobacteria</taxon>
        <taxon>Rhodospirillales</taxon>
        <taxon>Novispirillaceae</taxon>
        <taxon>Caenispirillum</taxon>
    </lineage>
</organism>
<dbReference type="Pfam" id="PF00015">
    <property type="entry name" value="MCPsignal"/>
    <property type="match status" value="1"/>
</dbReference>
<dbReference type="PANTHER" id="PTHR32089:SF112">
    <property type="entry name" value="LYSOZYME-LIKE PROTEIN-RELATED"/>
    <property type="match status" value="1"/>
</dbReference>
<dbReference type="Gene3D" id="1.10.287.950">
    <property type="entry name" value="Methyl-accepting chemotaxis protein"/>
    <property type="match status" value="1"/>
</dbReference>
<dbReference type="AlphaFoldDB" id="A0A286G1R0"/>
<proteinExistence type="inferred from homology"/>
<reference evidence="10 11" key="1">
    <citation type="submission" date="2017-09" db="EMBL/GenBank/DDBJ databases">
        <authorList>
            <person name="Ehlers B."/>
            <person name="Leendertz F.H."/>
        </authorList>
    </citation>
    <scope>NUCLEOTIDE SEQUENCE [LARGE SCALE GENOMIC DNA]</scope>
    <source>
        <strain evidence="10 11">USBA 140</strain>
    </source>
</reference>
<evidence type="ECO:0000256" key="5">
    <source>
        <dbReference type="PROSITE-ProRule" id="PRU00284"/>
    </source>
</evidence>
<feature type="transmembrane region" description="Helical" evidence="6">
    <location>
        <begin position="12"/>
        <end position="35"/>
    </location>
</feature>
<dbReference type="GO" id="GO:0004888">
    <property type="term" value="F:transmembrane signaling receptor activity"/>
    <property type="evidence" value="ECO:0007669"/>
    <property type="project" value="InterPro"/>
</dbReference>
<dbReference type="GO" id="GO:0005886">
    <property type="term" value="C:plasma membrane"/>
    <property type="evidence" value="ECO:0007669"/>
    <property type="project" value="UniProtKB-SubCell"/>
</dbReference>
<comment type="similarity">
    <text evidence="4">Belongs to the methyl-accepting chemotaxis (MCP) protein family.</text>
</comment>
<dbReference type="GO" id="GO:0006935">
    <property type="term" value="P:chemotaxis"/>
    <property type="evidence" value="ECO:0007669"/>
    <property type="project" value="InterPro"/>
</dbReference>